<evidence type="ECO:0000256" key="4">
    <source>
        <dbReference type="SAM" id="MobiDB-lite"/>
    </source>
</evidence>
<feature type="compositionally biased region" description="Gly residues" evidence="4">
    <location>
        <begin position="234"/>
        <end position="243"/>
    </location>
</feature>
<dbReference type="Pfam" id="PF00196">
    <property type="entry name" value="GerE"/>
    <property type="match status" value="1"/>
</dbReference>
<accession>A0ABZ1VG17</accession>
<dbReference type="InterPro" id="IPR000792">
    <property type="entry name" value="Tscrpt_reg_LuxR_C"/>
</dbReference>
<dbReference type="InterPro" id="IPR016032">
    <property type="entry name" value="Sig_transdc_resp-reg_C-effctor"/>
</dbReference>
<dbReference type="PRINTS" id="PR00038">
    <property type="entry name" value="HTHLUXR"/>
</dbReference>
<dbReference type="GeneID" id="96639147"/>
<protein>
    <submittedName>
        <fullName evidence="6">Helix-turn-helix transcriptional regulator</fullName>
    </submittedName>
</protein>
<feature type="domain" description="HTH luxR-type" evidence="5">
    <location>
        <begin position="241"/>
        <end position="306"/>
    </location>
</feature>
<keyword evidence="3" id="KW-0804">Transcription</keyword>
<dbReference type="InterPro" id="IPR029016">
    <property type="entry name" value="GAF-like_dom_sf"/>
</dbReference>
<evidence type="ECO:0000313" key="7">
    <source>
        <dbReference type="Proteomes" id="UP001432292"/>
    </source>
</evidence>
<dbReference type="Proteomes" id="UP001432292">
    <property type="component" value="Chromosome"/>
</dbReference>
<dbReference type="EMBL" id="CP108473">
    <property type="protein sequence ID" value="WUS22238.1"/>
    <property type="molecule type" value="Genomic_DNA"/>
</dbReference>
<keyword evidence="2" id="KW-0238">DNA-binding</keyword>
<dbReference type="Gene3D" id="3.30.450.40">
    <property type="match status" value="1"/>
</dbReference>
<dbReference type="RefSeq" id="WP_159482779.1">
    <property type="nucleotide sequence ID" value="NZ_BAAATH010000008.1"/>
</dbReference>
<name>A0ABZ1VG17_9ACTN</name>
<evidence type="ECO:0000256" key="1">
    <source>
        <dbReference type="ARBA" id="ARBA00023015"/>
    </source>
</evidence>
<evidence type="ECO:0000256" key="2">
    <source>
        <dbReference type="ARBA" id="ARBA00023125"/>
    </source>
</evidence>
<feature type="region of interest" description="Disordered" evidence="4">
    <location>
        <begin position="226"/>
        <end position="246"/>
    </location>
</feature>
<dbReference type="PANTHER" id="PTHR44688:SF16">
    <property type="entry name" value="DNA-BINDING TRANSCRIPTIONAL ACTIVATOR DEVR_DOSR"/>
    <property type="match status" value="1"/>
</dbReference>
<dbReference type="PANTHER" id="PTHR44688">
    <property type="entry name" value="DNA-BINDING TRANSCRIPTIONAL ACTIVATOR DEVR_DOSR"/>
    <property type="match status" value="1"/>
</dbReference>
<reference evidence="6" key="1">
    <citation type="submission" date="2022-10" db="EMBL/GenBank/DDBJ databases">
        <title>The complete genomes of actinobacterial strains from the NBC collection.</title>
        <authorList>
            <person name="Joergensen T.S."/>
            <person name="Alvarez Arevalo M."/>
            <person name="Sterndorff E.B."/>
            <person name="Faurdal D."/>
            <person name="Vuksanovic O."/>
            <person name="Mourched A.-S."/>
            <person name="Charusanti P."/>
            <person name="Shaw S."/>
            <person name="Blin K."/>
            <person name="Weber T."/>
        </authorList>
    </citation>
    <scope>NUCLEOTIDE SEQUENCE</scope>
    <source>
        <strain evidence="6">NBC_01256</strain>
    </source>
</reference>
<gene>
    <name evidence="6" type="ORF">OG727_08100</name>
</gene>
<dbReference type="SUPFAM" id="SSF55781">
    <property type="entry name" value="GAF domain-like"/>
    <property type="match status" value="1"/>
</dbReference>
<dbReference type="Gene3D" id="1.10.10.10">
    <property type="entry name" value="Winged helix-like DNA-binding domain superfamily/Winged helix DNA-binding domain"/>
    <property type="match status" value="1"/>
</dbReference>
<sequence length="309" mass="31973">MGGSGGIGVRIEAAAHESADVRTALSRLRRATGLPVAFGGLLAGTGRYRINDVAGTETTVLHGLDILQGNGLGGKAVALSRPFAVTDYGASSVISHEYDAAVAAEGLRSVLAVPVIVRRRVRGVLYGALRRPVRLGDRPLAAAMEAARELEQALVLQDEAARLLSDVLPAASGAREASPAPAAGDPARWEEVREAHSELRALAQRVGDPLLRQEMLAACGRLAAASSRRRDTGGTDGTAGTDGAGPVLSPREVDVLACVASGATNAVVAERLGLRPETVKSYLRSGMRKLGAHTRLQAVVAARRAGVLP</sequence>
<dbReference type="InterPro" id="IPR003018">
    <property type="entry name" value="GAF"/>
</dbReference>
<keyword evidence="7" id="KW-1185">Reference proteome</keyword>
<keyword evidence="1" id="KW-0805">Transcription regulation</keyword>
<dbReference type="Pfam" id="PF01590">
    <property type="entry name" value="GAF"/>
    <property type="match status" value="1"/>
</dbReference>
<dbReference type="PROSITE" id="PS50043">
    <property type="entry name" value="HTH_LUXR_2"/>
    <property type="match status" value="1"/>
</dbReference>
<dbReference type="SMART" id="SM00421">
    <property type="entry name" value="HTH_LUXR"/>
    <property type="match status" value="1"/>
</dbReference>
<dbReference type="SUPFAM" id="SSF46894">
    <property type="entry name" value="C-terminal effector domain of the bipartite response regulators"/>
    <property type="match status" value="1"/>
</dbReference>
<dbReference type="InterPro" id="IPR036388">
    <property type="entry name" value="WH-like_DNA-bd_sf"/>
</dbReference>
<organism evidence="6 7">
    <name type="scientific">Streptomyces caniferus</name>
    <dbReference type="NCBI Taxonomy" id="285557"/>
    <lineage>
        <taxon>Bacteria</taxon>
        <taxon>Bacillati</taxon>
        <taxon>Actinomycetota</taxon>
        <taxon>Actinomycetes</taxon>
        <taxon>Kitasatosporales</taxon>
        <taxon>Streptomycetaceae</taxon>
        <taxon>Streptomyces</taxon>
    </lineage>
</organism>
<dbReference type="CDD" id="cd06170">
    <property type="entry name" value="LuxR_C_like"/>
    <property type="match status" value="1"/>
</dbReference>
<evidence type="ECO:0000256" key="3">
    <source>
        <dbReference type="ARBA" id="ARBA00023163"/>
    </source>
</evidence>
<proteinExistence type="predicted"/>
<evidence type="ECO:0000259" key="5">
    <source>
        <dbReference type="PROSITE" id="PS50043"/>
    </source>
</evidence>
<evidence type="ECO:0000313" key="6">
    <source>
        <dbReference type="EMBL" id="WUS22238.1"/>
    </source>
</evidence>